<gene>
    <name evidence="1" type="ORF">Lepil_4133</name>
</gene>
<dbReference type="AlphaFoldDB" id="H2CLK0"/>
<dbReference type="InterPro" id="IPR017437">
    <property type="entry name" value="ATP-NAD_kinase_PpnK-typ_C"/>
</dbReference>
<evidence type="ECO:0000313" key="1">
    <source>
        <dbReference type="EMBL" id="EHQ04611.1"/>
    </source>
</evidence>
<dbReference type="SUPFAM" id="SSF111331">
    <property type="entry name" value="NAD kinase/diacylglycerol kinase-like"/>
    <property type="match status" value="1"/>
</dbReference>
<dbReference type="InterPro" id="IPR016064">
    <property type="entry name" value="NAD/diacylglycerol_kinase_sf"/>
</dbReference>
<dbReference type="STRING" id="183.GCA_002009735_00350"/>
<accession>H2CLK0</accession>
<proteinExistence type="predicted"/>
<reference evidence="1 2" key="1">
    <citation type="submission" date="2011-10" db="EMBL/GenBank/DDBJ databases">
        <title>The Improved High-Quality Draft genome of Leptonema illini DSM 21528.</title>
        <authorList>
            <consortium name="US DOE Joint Genome Institute (JGI-PGF)"/>
            <person name="Lucas S."/>
            <person name="Copeland A."/>
            <person name="Lapidus A."/>
            <person name="Glavina del Rio T."/>
            <person name="Dalin E."/>
            <person name="Tice H."/>
            <person name="Bruce D."/>
            <person name="Goodwin L."/>
            <person name="Pitluck S."/>
            <person name="Peters L."/>
            <person name="Mikhailova N."/>
            <person name="Held B."/>
            <person name="Kyrpides N."/>
            <person name="Mavromatis K."/>
            <person name="Ivanova N."/>
            <person name="Markowitz V."/>
            <person name="Cheng J.-F."/>
            <person name="Hugenholtz P."/>
            <person name="Woyke T."/>
            <person name="Wu D."/>
            <person name="Gronow S."/>
            <person name="Wellnitz S."/>
            <person name="Brambilla E.-M."/>
            <person name="Klenk H.-P."/>
            <person name="Eisen J.A."/>
        </authorList>
    </citation>
    <scope>NUCLEOTIDE SEQUENCE [LARGE SCALE GENOMIC DNA]</scope>
    <source>
        <strain evidence="1 2">DSM 21528</strain>
    </source>
</reference>
<dbReference type="HOGENOM" id="CLU_815846_0_0_12"/>
<keyword evidence="1" id="KW-0418">Kinase</keyword>
<name>H2CLK0_9LEPT</name>
<dbReference type="EMBL" id="JH597775">
    <property type="protein sequence ID" value="EHQ04611.1"/>
    <property type="molecule type" value="Genomic_DNA"/>
</dbReference>
<sequence length="304" mass="35055">MSQMQQKDFLICMKRTKWQRDVERFGSAREARRIYRLQNNIFRRVYGSHLRQLESIELLQKGLGDRADFIYREDLSPDLVMKYGALVSLGGDNHFIYVARFAGIRPLIGINSDPRTSSGALVHFTTQSFLECTQNPRFPDHFETWTMIEGQIHHPDGKTIATGPCISETGIRNAFADAMSRYYIRINDEPWEEQKSSGLLLSTGAGSTGWFHNCLPHTMQIYEDPTFARDEQIFRFVAREPGFHKQHYYRYLYRTLNRGDTLEIISEMDGEIIVDAQPETSFAFGPGARAEFRLSDDHLLVALP</sequence>
<dbReference type="PANTHER" id="PTHR13158:SF5">
    <property type="entry name" value="NAD KINASE 2, MITOCHONDRIAL"/>
    <property type="match status" value="1"/>
</dbReference>
<organism evidence="1 2">
    <name type="scientific">Leptonema illini DSM 21528</name>
    <dbReference type="NCBI Taxonomy" id="929563"/>
    <lineage>
        <taxon>Bacteria</taxon>
        <taxon>Pseudomonadati</taxon>
        <taxon>Spirochaetota</taxon>
        <taxon>Spirochaetia</taxon>
        <taxon>Leptospirales</taxon>
        <taxon>Leptospiraceae</taxon>
        <taxon>Leptonema</taxon>
    </lineage>
</organism>
<dbReference type="GO" id="GO:0003951">
    <property type="term" value="F:NAD+ kinase activity"/>
    <property type="evidence" value="ECO:0007669"/>
    <property type="project" value="InterPro"/>
</dbReference>
<protein>
    <submittedName>
        <fullName evidence="1">Sugar kinase and antagonist of anti-sigma factor</fullName>
    </submittedName>
</protein>
<keyword evidence="2" id="KW-1185">Reference proteome</keyword>
<dbReference type="Proteomes" id="UP000005737">
    <property type="component" value="Unassembled WGS sequence"/>
</dbReference>
<evidence type="ECO:0000313" key="2">
    <source>
        <dbReference type="Proteomes" id="UP000005737"/>
    </source>
</evidence>
<dbReference type="GO" id="GO:0019674">
    <property type="term" value="P:NAD+ metabolic process"/>
    <property type="evidence" value="ECO:0007669"/>
    <property type="project" value="InterPro"/>
</dbReference>
<dbReference type="Gene3D" id="2.60.200.30">
    <property type="entry name" value="Probable inorganic polyphosphate/atp-NAD kinase, domain 2"/>
    <property type="match status" value="1"/>
</dbReference>
<dbReference type="PANTHER" id="PTHR13158">
    <property type="match status" value="1"/>
</dbReference>
<keyword evidence="1" id="KW-0808">Transferase</keyword>